<accession>A0ABT0TID7</accession>
<organism evidence="1 2">
    <name type="scientific">Flavobacterium fragile</name>
    <dbReference type="NCBI Taxonomy" id="2949085"/>
    <lineage>
        <taxon>Bacteria</taxon>
        <taxon>Pseudomonadati</taxon>
        <taxon>Bacteroidota</taxon>
        <taxon>Flavobacteriia</taxon>
        <taxon>Flavobacteriales</taxon>
        <taxon>Flavobacteriaceae</taxon>
        <taxon>Flavobacterium</taxon>
    </lineage>
</organism>
<dbReference type="EMBL" id="JAMLJN010000007">
    <property type="protein sequence ID" value="MCL9770667.1"/>
    <property type="molecule type" value="Genomic_DNA"/>
</dbReference>
<evidence type="ECO:0000313" key="2">
    <source>
        <dbReference type="Proteomes" id="UP001203342"/>
    </source>
</evidence>
<keyword evidence="2" id="KW-1185">Reference proteome</keyword>
<protein>
    <recommendedName>
        <fullName evidence="3">Outer membrane protein beta-barrel domain-containing protein</fullName>
    </recommendedName>
</protein>
<gene>
    <name evidence="1" type="ORF">NAT47_09570</name>
</gene>
<sequence length="299" mass="34546">MTLPRLSNFYLIFLFVSFQVGFSQQINEAQFQKRKSINYYVLNPKFSHLDSVYMTIGKKEEVLKAGWIIIENKNGFSIQREIKNDTIIEIKTDSVIQVTRPWKIENIKILATENGKINLNPVLFLNSSDHKLNTIAYLKIPENDKIVLKHFHTKWSAITIPFSIRPSLKGQIRSQVTNEFKIGTAFSLNHDWEFYKNQRLEVKKNTYGLSFGLGFGLGRVELDNASTSLSNANYDNEEQGLILFLTPGVGVNIRGFKVLGFFGYDIGLTKNMNDWNYNKRHYMGIGFGFDFWTLKRNTN</sequence>
<comment type="caution">
    <text evidence="1">The sequence shown here is derived from an EMBL/GenBank/DDBJ whole genome shotgun (WGS) entry which is preliminary data.</text>
</comment>
<evidence type="ECO:0008006" key="3">
    <source>
        <dbReference type="Google" id="ProtNLM"/>
    </source>
</evidence>
<dbReference type="RefSeq" id="WP_250582226.1">
    <property type="nucleotide sequence ID" value="NZ_JAMLJN010000007.1"/>
</dbReference>
<name>A0ABT0TID7_9FLAO</name>
<evidence type="ECO:0000313" key="1">
    <source>
        <dbReference type="EMBL" id="MCL9770667.1"/>
    </source>
</evidence>
<proteinExistence type="predicted"/>
<dbReference type="Proteomes" id="UP001203342">
    <property type="component" value="Unassembled WGS sequence"/>
</dbReference>
<reference evidence="1 2" key="1">
    <citation type="submission" date="2022-05" db="EMBL/GenBank/DDBJ databases">
        <title>Flavobacterium sp., isolated from activated sludge.</title>
        <authorList>
            <person name="Ran Q."/>
        </authorList>
    </citation>
    <scope>NUCLEOTIDE SEQUENCE [LARGE SCALE GENOMIC DNA]</scope>
    <source>
        <strain evidence="1 2">HXWNR69</strain>
    </source>
</reference>